<dbReference type="GO" id="GO:0005634">
    <property type="term" value="C:nucleus"/>
    <property type="evidence" value="ECO:0007669"/>
    <property type="project" value="UniProtKB-SubCell"/>
</dbReference>
<evidence type="ECO:0000256" key="4">
    <source>
        <dbReference type="ARBA" id="ARBA00022490"/>
    </source>
</evidence>
<evidence type="ECO:0000256" key="9">
    <source>
        <dbReference type="SAM" id="MobiDB-lite"/>
    </source>
</evidence>
<dbReference type="GO" id="GO:0005737">
    <property type="term" value="C:cytoplasm"/>
    <property type="evidence" value="ECO:0007669"/>
    <property type="project" value="UniProtKB-SubCell"/>
</dbReference>
<evidence type="ECO:0000256" key="3">
    <source>
        <dbReference type="ARBA" id="ARBA00006922"/>
    </source>
</evidence>
<keyword evidence="7" id="KW-0804">Transcription</keyword>
<accession>A0A8E2F482</accession>
<keyword evidence="5" id="KW-0678">Repressor</keyword>
<evidence type="ECO:0000256" key="1">
    <source>
        <dbReference type="ARBA" id="ARBA00004123"/>
    </source>
</evidence>
<dbReference type="OrthoDB" id="5345625at2759"/>
<evidence type="ECO:0000256" key="7">
    <source>
        <dbReference type="ARBA" id="ARBA00023163"/>
    </source>
</evidence>
<feature type="region of interest" description="Disordered" evidence="9">
    <location>
        <begin position="124"/>
        <end position="175"/>
    </location>
</feature>
<dbReference type="EMBL" id="KV749282">
    <property type="protein sequence ID" value="OCL10242.1"/>
    <property type="molecule type" value="Genomic_DNA"/>
</dbReference>
<feature type="region of interest" description="Disordered" evidence="9">
    <location>
        <begin position="190"/>
        <end position="245"/>
    </location>
</feature>
<keyword evidence="8" id="KW-0539">Nucleus</keyword>
<feature type="compositionally biased region" description="Low complexity" evidence="9">
    <location>
        <begin position="69"/>
        <end position="85"/>
    </location>
</feature>
<comment type="subcellular location">
    <subcellularLocation>
        <location evidence="2">Cytoplasm</location>
    </subcellularLocation>
    <subcellularLocation>
        <location evidence="1">Nucleus</location>
    </subcellularLocation>
</comment>
<dbReference type="InterPro" id="IPR013734">
    <property type="entry name" value="TF_Nrm1/Whi5"/>
</dbReference>
<evidence type="ECO:0000256" key="2">
    <source>
        <dbReference type="ARBA" id="ARBA00004496"/>
    </source>
</evidence>
<sequence>MMSAKPIYETHLGKRLWPTCADTRSPSMMDLHDDDLSSTDVDSPELVGNVSQETSATKASFSSLIDYNPQGSSQASQRASSSPPGLLESFSEPSIKSQAETLRLRLRVALYKVRTNQTNIPLSELALPAESPEPELPTLASTSRPPVPSITISSTSPAATRTAPTTTTTAVPKLLPAPILRPTAYSSRHITEPYLPSSPPASASPESTDTTPLATPIAQTRPIEQLSSPPESEERGASCAQQRRRGELLVDDDADLASSVVTGRAASGLLELMRAG</sequence>
<proteinExistence type="inferred from homology"/>
<dbReference type="AlphaFoldDB" id="A0A8E2F482"/>
<evidence type="ECO:0000313" key="11">
    <source>
        <dbReference type="Proteomes" id="UP000250140"/>
    </source>
</evidence>
<reference evidence="10 11" key="1">
    <citation type="journal article" date="2016" name="Nat. Commun.">
        <title>Ectomycorrhizal ecology is imprinted in the genome of the dominant symbiotic fungus Cenococcum geophilum.</title>
        <authorList>
            <consortium name="DOE Joint Genome Institute"/>
            <person name="Peter M."/>
            <person name="Kohler A."/>
            <person name="Ohm R.A."/>
            <person name="Kuo A."/>
            <person name="Krutzmann J."/>
            <person name="Morin E."/>
            <person name="Arend M."/>
            <person name="Barry K.W."/>
            <person name="Binder M."/>
            <person name="Choi C."/>
            <person name="Clum A."/>
            <person name="Copeland A."/>
            <person name="Grisel N."/>
            <person name="Haridas S."/>
            <person name="Kipfer T."/>
            <person name="LaButti K."/>
            <person name="Lindquist E."/>
            <person name="Lipzen A."/>
            <person name="Maire R."/>
            <person name="Meier B."/>
            <person name="Mihaltcheva S."/>
            <person name="Molinier V."/>
            <person name="Murat C."/>
            <person name="Poggeler S."/>
            <person name="Quandt C.A."/>
            <person name="Sperisen C."/>
            <person name="Tritt A."/>
            <person name="Tisserant E."/>
            <person name="Crous P.W."/>
            <person name="Henrissat B."/>
            <person name="Nehls U."/>
            <person name="Egli S."/>
            <person name="Spatafora J.W."/>
            <person name="Grigoriev I.V."/>
            <person name="Martin F.M."/>
        </authorList>
    </citation>
    <scope>NUCLEOTIDE SEQUENCE [LARGE SCALE GENOMIC DNA]</scope>
    <source>
        <strain evidence="10 11">CBS 207.34</strain>
    </source>
</reference>
<evidence type="ECO:0000313" key="10">
    <source>
        <dbReference type="EMBL" id="OCL10242.1"/>
    </source>
</evidence>
<feature type="compositionally biased region" description="Low complexity" evidence="9">
    <location>
        <begin position="124"/>
        <end position="172"/>
    </location>
</feature>
<protein>
    <submittedName>
        <fullName evidence="10">Uncharacterized protein</fullName>
    </submittedName>
</protein>
<keyword evidence="6" id="KW-0805">Transcription regulation</keyword>
<evidence type="ECO:0000256" key="5">
    <source>
        <dbReference type="ARBA" id="ARBA00022491"/>
    </source>
</evidence>
<gene>
    <name evidence="10" type="ORF">AOQ84DRAFT_353638</name>
</gene>
<evidence type="ECO:0000256" key="6">
    <source>
        <dbReference type="ARBA" id="ARBA00023015"/>
    </source>
</evidence>
<keyword evidence="4" id="KW-0963">Cytoplasm</keyword>
<evidence type="ECO:0000256" key="8">
    <source>
        <dbReference type="ARBA" id="ARBA00023242"/>
    </source>
</evidence>
<keyword evidence="11" id="KW-1185">Reference proteome</keyword>
<name>A0A8E2F482_9PEZI</name>
<comment type="similarity">
    <text evidence="3">Belongs to the WHI5/NRM1 family.</text>
</comment>
<dbReference type="Proteomes" id="UP000250140">
    <property type="component" value="Unassembled WGS sequence"/>
</dbReference>
<organism evidence="10 11">
    <name type="scientific">Glonium stellatum</name>
    <dbReference type="NCBI Taxonomy" id="574774"/>
    <lineage>
        <taxon>Eukaryota</taxon>
        <taxon>Fungi</taxon>
        <taxon>Dikarya</taxon>
        <taxon>Ascomycota</taxon>
        <taxon>Pezizomycotina</taxon>
        <taxon>Dothideomycetes</taxon>
        <taxon>Pleosporomycetidae</taxon>
        <taxon>Gloniales</taxon>
        <taxon>Gloniaceae</taxon>
        <taxon>Glonium</taxon>
    </lineage>
</organism>
<dbReference type="Pfam" id="PF08528">
    <property type="entry name" value="Whi5"/>
    <property type="match status" value="1"/>
</dbReference>
<feature type="region of interest" description="Disordered" evidence="9">
    <location>
        <begin position="65"/>
        <end position="92"/>
    </location>
</feature>